<feature type="transmembrane region" description="Helical" evidence="1">
    <location>
        <begin position="5"/>
        <end position="24"/>
    </location>
</feature>
<evidence type="ECO:0000313" key="3">
    <source>
        <dbReference type="Proteomes" id="UP000282613"/>
    </source>
</evidence>
<sequence length="132" mass="13879">MSRRLVYVAVALAAAILFFVAIGYDGWKCKGGILAEECQKEGAYRLTGILLLAAGSVVSLAGIFLIFLTACKCSWSAAVACILAVVSAALSITSMVFYANALNYWSPFIATAAMALMTTLSGTLICDLASKY</sequence>
<feature type="transmembrane region" description="Helical" evidence="1">
    <location>
        <begin position="44"/>
        <end position="68"/>
    </location>
</feature>
<keyword evidence="1" id="KW-0812">Transmembrane</keyword>
<reference evidence="2 3" key="2">
    <citation type="submission" date="2018-11" db="EMBL/GenBank/DDBJ databases">
        <authorList>
            <consortium name="Pathogen Informatics"/>
        </authorList>
    </citation>
    <scope>NUCLEOTIDE SEQUENCE [LARGE SCALE GENOMIC DNA]</scope>
</reference>
<accession>A0A0R3VYE4</accession>
<proteinExistence type="predicted"/>
<dbReference type="WBParaSite" id="TASK_0000243801-mRNA-1">
    <property type="protein sequence ID" value="TASK_0000243801-mRNA-1"/>
    <property type="gene ID" value="TASK_0000243801"/>
</dbReference>
<dbReference type="Proteomes" id="UP000282613">
    <property type="component" value="Unassembled WGS sequence"/>
</dbReference>
<name>A0A0R3VYE4_TAEAS</name>
<dbReference type="AlphaFoldDB" id="A0A0R3VYE4"/>
<evidence type="ECO:0000313" key="2">
    <source>
        <dbReference type="EMBL" id="VDK25224.1"/>
    </source>
</evidence>
<keyword evidence="1" id="KW-0472">Membrane</keyword>
<evidence type="ECO:0000313" key="4">
    <source>
        <dbReference type="WBParaSite" id="TASK_0000243801-mRNA-1"/>
    </source>
</evidence>
<protein>
    <submittedName>
        <fullName evidence="4">Expressed conserved protein</fullName>
    </submittedName>
</protein>
<feature type="transmembrane region" description="Helical" evidence="1">
    <location>
        <begin position="104"/>
        <end position="126"/>
    </location>
</feature>
<feature type="transmembrane region" description="Helical" evidence="1">
    <location>
        <begin position="75"/>
        <end position="98"/>
    </location>
</feature>
<keyword evidence="1" id="KW-1133">Transmembrane helix</keyword>
<reference evidence="4" key="1">
    <citation type="submission" date="2017-02" db="UniProtKB">
        <authorList>
            <consortium name="WormBaseParasite"/>
        </authorList>
    </citation>
    <scope>IDENTIFICATION</scope>
</reference>
<organism evidence="4">
    <name type="scientific">Taenia asiatica</name>
    <name type="common">Asian tapeworm</name>
    <dbReference type="NCBI Taxonomy" id="60517"/>
    <lineage>
        <taxon>Eukaryota</taxon>
        <taxon>Metazoa</taxon>
        <taxon>Spiralia</taxon>
        <taxon>Lophotrochozoa</taxon>
        <taxon>Platyhelminthes</taxon>
        <taxon>Cestoda</taxon>
        <taxon>Eucestoda</taxon>
        <taxon>Cyclophyllidea</taxon>
        <taxon>Taeniidae</taxon>
        <taxon>Taenia</taxon>
    </lineage>
</organism>
<evidence type="ECO:0000256" key="1">
    <source>
        <dbReference type="SAM" id="Phobius"/>
    </source>
</evidence>
<keyword evidence="3" id="KW-1185">Reference proteome</keyword>
<dbReference type="EMBL" id="UYRS01001676">
    <property type="protein sequence ID" value="VDK25224.1"/>
    <property type="molecule type" value="Genomic_DNA"/>
</dbReference>
<gene>
    <name evidence="2" type="ORF">TASK_LOCUS2439</name>
</gene>